<organism evidence="2 3">
    <name type="scientific">Mycena indigotica</name>
    <dbReference type="NCBI Taxonomy" id="2126181"/>
    <lineage>
        <taxon>Eukaryota</taxon>
        <taxon>Fungi</taxon>
        <taxon>Dikarya</taxon>
        <taxon>Basidiomycota</taxon>
        <taxon>Agaricomycotina</taxon>
        <taxon>Agaricomycetes</taxon>
        <taxon>Agaricomycetidae</taxon>
        <taxon>Agaricales</taxon>
        <taxon>Marasmiineae</taxon>
        <taxon>Mycenaceae</taxon>
        <taxon>Mycena</taxon>
    </lineage>
</organism>
<dbReference type="Proteomes" id="UP000636479">
    <property type="component" value="Unassembled WGS sequence"/>
</dbReference>
<keyword evidence="1" id="KW-0812">Transmembrane</keyword>
<dbReference type="GeneID" id="59345033"/>
<accession>A0A8H6W5D3</accession>
<feature type="transmembrane region" description="Helical" evidence="1">
    <location>
        <begin position="75"/>
        <end position="97"/>
    </location>
</feature>
<reference evidence="2" key="1">
    <citation type="submission" date="2020-05" db="EMBL/GenBank/DDBJ databases">
        <title>Mycena genomes resolve the evolution of fungal bioluminescence.</title>
        <authorList>
            <person name="Tsai I.J."/>
        </authorList>
    </citation>
    <scope>NUCLEOTIDE SEQUENCE</scope>
    <source>
        <strain evidence="2">171206Taipei</strain>
    </source>
</reference>
<proteinExistence type="predicted"/>
<dbReference type="RefSeq" id="XP_037220438.1">
    <property type="nucleotide sequence ID" value="XM_037362517.1"/>
</dbReference>
<dbReference type="AlphaFoldDB" id="A0A8H6W5D3"/>
<gene>
    <name evidence="2" type="ORF">MIND_00575400</name>
</gene>
<keyword evidence="1" id="KW-0472">Membrane</keyword>
<comment type="caution">
    <text evidence="2">The sequence shown here is derived from an EMBL/GenBank/DDBJ whole genome shotgun (WGS) entry which is preliminary data.</text>
</comment>
<evidence type="ECO:0000256" key="1">
    <source>
        <dbReference type="SAM" id="Phobius"/>
    </source>
</evidence>
<evidence type="ECO:0000313" key="3">
    <source>
        <dbReference type="Proteomes" id="UP000636479"/>
    </source>
</evidence>
<dbReference type="EMBL" id="JACAZF010000005">
    <property type="protein sequence ID" value="KAF7303466.1"/>
    <property type="molecule type" value="Genomic_DNA"/>
</dbReference>
<sequence length="315" mass="35355">MSAVSVPHDVHNIGFRSFPSSLLMLPLLRRLGLPLPSTAHDRALALDDDAETAEPLLDSPISRPGHRRGTRMFPVVRVLVLVSATVLLGLLAALLLLPHRPGPRVVDRSSASFVAAARESIAYLRDRQSSTLTQASARYRLRSGRPPPQNYDKWFTFAQERGCLIDEYDQIRRDFQPFYQLAEEDPGFFQRMIDSATKMNNDKKDLGRYDIRNGGVGEAPGTSNAYSYYWLETLGKFSHILPDLTVVINARDQPRVVFDVRQPGPYIRQRARKLTENDPFNVSPERTQTYFAGKPGCTILRSPDGFPDIANDDSA</sequence>
<evidence type="ECO:0000313" key="2">
    <source>
        <dbReference type="EMBL" id="KAF7303466.1"/>
    </source>
</evidence>
<name>A0A8H6W5D3_9AGAR</name>
<dbReference type="OrthoDB" id="541052at2759"/>
<protein>
    <submittedName>
        <fullName evidence="2">CAP10 domain-containing protein</fullName>
    </submittedName>
</protein>
<keyword evidence="3" id="KW-1185">Reference proteome</keyword>
<keyword evidence="1" id="KW-1133">Transmembrane helix</keyword>